<evidence type="ECO:0000256" key="1">
    <source>
        <dbReference type="SAM" id="Phobius"/>
    </source>
</evidence>
<protein>
    <recommendedName>
        <fullName evidence="7">GGDEF domain-containing protein</fullName>
    </recommendedName>
</protein>
<dbReference type="SUPFAM" id="SSF158472">
    <property type="entry name" value="HAMP domain-like"/>
    <property type="match status" value="1"/>
</dbReference>
<reference evidence="5 6" key="1">
    <citation type="journal article" date="2007" name="Int. J. Syst. Evol. Microbiol.">
        <title>Description of Pelomonas aquatica sp. nov. and Pelomonas puraquae sp. nov., isolated from industrial and haemodialysis water.</title>
        <authorList>
            <person name="Gomila M."/>
            <person name="Bowien B."/>
            <person name="Falsen E."/>
            <person name="Moore E.R."/>
            <person name="Lalucat J."/>
        </authorList>
    </citation>
    <scope>NUCLEOTIDE SEQUENCE [LARGE SCALE GENOMIC DNA]</scope>
    <source>
        <strain evidence="5 6">CCUG 52769</strain>
    </source>
</reference>
<dbReference type="SMART" id="SM00267">
    <property type="entry name" value="GGDEF"/>
    <property type="match status" value="1"/>
</dbReference>
<dbReference type="SUPFAM" id="SSF141868">
    <property type="entry name" value="EAL domain-like"/>
    <property type="match status" value="1"/>
</dbReference>
<dbReference type="CDD" id="cd01949">
    <property type="entry name" value="GGDEF"/>
    <property type="match status" value="1"/>
</dbReference>
<dbReference type="NCBIfam" id="TIGR00254">
    <property type="entry name" value="GGDEF"/>
    <property type="match status" value="1"/>
</dbReference>
<dbReference type="EMBL" id="NISI01000014">
    <property type="protein sequence ID" value="OWR00826.1"/>
    <property type="molecule type" value="Genomic_DNA"/>
</dbReference>
<keyword evidence="6" id="KW-1185">Reference proteome</keyword>
<dbReference type="InterPro" id="IPR001633">
    <property type="entry name" value="EAL_dom"/>
</dbReference>
<dbReference type="InterPro" id="IPR029787">
    <property type="entry name" value="Nucleotide_cyclase"/>
</dbReference>
<comment type="caution">
    <text evidence="5">The sequence shown here is derived from an EMBL/GenBank/DDBJ whole genome shotgun (WGS) entry which is preliminary data.</text>
</comment>
<proteinExistence type="predicted"/>
<name>A0A254N827_9BURK</name>
<dbReference type="Pfam" id="PF00672">
    <property type="entry name" value="HAMP"/>
    <property type="match status" value="1"/>
</dbReference>
<dbReference type="Proteomes" id="UP000197446">
    <property type="component" value="Unassembled WGS sequence"/>
</dbReference>
<dbReference type="OrthoDB" id="9813903at2"/>
<dbReference type="GO" id="GO:0007165">
    <property type="term" value="P:signal transduction"/>
    <property type="evidence" value="ECO:0007669"/>
    <property type="project" value="InterPro"/>
</dbReference>
<feature type="domain" description="EAL" evidence="2">
    <location>
        <begin position="452"/>
        <end position="704"/>
    </location>
</feature>
<gene>
    <name evidence="5" type="ORF">CDO81_24155</name>
</gene>
<feature type="domain" description="GGDEF" evidence="4">
    <location>
        <begin position="310"/>
        <end position="442"/>
    </location>
</feature>
<dbReference type="GO" id="GO:0071111">
    <property type="term" value="F:cyclic-guanylate-specific phosphodiesterase activity"/>
    <property type="evidence" value="ECO:0007669"/>
    <property type="project" value="InterPro"/>
</dbReference>
<evidence type="ECO:0000313" key="5">
    <source>
        <dbReference type="EMBL" id="OWR00826.1"/>
    </source>
</evidence>
<dbReference type="InterPro" id="IPR043128">
    <property type="entry name" value="Rev_trsase/Diguanyl_cyclase"/>
</dbReference>
<evidence type="ECO:0000313" key="6">
    <source>
        <dbReference type="Proteomes" id="UP000197446"/>
    </source>
</evidence>
<dbReference type="RefSeq" id="WP_088485810.1">
    <property type="nucleotide sequence ID" value="NZ_NISI01000014.1"/>
</dbReference>
<dbReference type="CDD" id="cd01948">
    <property type="entry name" value="EAL"/>
    <property type="match status" value="1"/>
</dbReference>
<keyword evidence="1" id="KW-0812">Transmembrane</keyword>
<dbReference type="GO" id="GO:0016020">
    <property type="term" value="C:membrane"/>
    <property type="evidence" value="ECO:0007669"/>
    <property type="project" value="InterPro"/>
</dbReference>
<dbReference type="InterPro" id="IPR035919">
    <property type="entry name" value="EAL_sf"/>
</dbReference>
<dbReference type="PROSITE" id="PS50883">
    <property type="entry name" value="EAL"/>
    <property type="match status" value="1"/>
</dbReference>
<dbReference type="Gene3D" id="3.30.70.270">
    <property type="match status" value="1"/>
</dbReference>
<dbReference type="Pfam" id="PF00990">
    <property type="entry name" value="GGDEF"/>
    <property type="match status" value="1"/>
</dbReference>
<evidence type="ECO:0000259" key="4">
    <source>
        <dbReference type="PROSITE" id="PS50887"/>
    </source>
</evidence>
<dbReference type="SMART" id="SM00304">
    <property type="entry name" value="HAMP"/>
    <property type="match status" value="1"/>
</dbReference>
<evidence type="ECO:0008006" key="7">
    <source>
        <dbReference type="Google" id="ProtNLM"/>
    </source>
</evidence>
<accession>A0A254N827</accession>
<dbReference type="Gene3D" id="6.10.340.10">
    <property type="match status" value="1"/>
</dbReference>
<dbReference type="InterPro" id="IPR000160">
    <property type="entry name" value="GGDEF_dom"/>
</dbReference>
<dbReference type="PROSITE" id="PS50885">
    <property type="entry name" value="HAMP"/>
    <property type="match status" value="1"/>
</dbReference>
<feature type="transmembrane region" description="Helical" evidence="1">
    <location>
        <begin position="29"/>
        <end position="51"/>
    </location>
</feature>
<keyword evidence="1" id="KW-0472">Membrane</keyword>
<dbReference type="Pfam" id="PF00563">
    <property type="entry name" value="EAL"/>
    <property type="match status" value="1"/>
</dbReference>
<organism evidence="5 6">
    <name type="scientific">Roseateles puraquae</name>
    <dbReference type="NCBI Taxonomy" id="431059"/>
    <lineage>
        <taxon>Bacteria</taxon>
        <taxon>Pseudomonadati</taxon>
        <taxon>Pseudomonadota</taxon>
        <taxon>Betaproteobacteria</taxon>
        <taxon>Burkholderiales</taxon>
        <taxon>Sphaerotilaceae</taxon>
        <taxon>Roseateles</taxon>
    </lineage>
</organism>
<dbReference type="SUPFAM" id="SSF55073">
    <property type="entry name" value="Nucleotide cyclase"/>
    <property type="match status" value="1"/>
</dbReference>
<dbReference type="CDD" id="cd06225">
    <property type="entry name" value="HAMP"/>
    <property type="match status" value="1"/>
</dbReference>
<dbReference type="SMART" id="SM00052">
    <property type="entry name" value="EAL"/>
    <property type="match status" value="1"/>
</dbReference>
<keyword evidence="1" id="KW-1133">Transmembrane helix</keyword>
<dbReference type="PANTHER" id="PTHR33121">
    <property type="entry name" value="CYCLIC DI-GMP PHOSPHODIESTERASE PDEF"/>
    <property type="match status" value="1"/>
</dbReference>
<dbReference type="AlphaFoldDB" id="A0A254N827"/>
<evidence type="ECO:0000259" key="2">
    <source>
        <dbReference type="PROSITE" id="PS50883"/>
    </source>
</evidence>
<evidence type="ECO:0000259" key="3">
    <source>
        <dbReference type="PROSITE" id="PS50885"/>
    </source>
</evidence>
<dbReference type="InterPro" id="IPR050706">
    <property type="entry name" value="Cyclic-di-GMP_PDE-like"/>
</dbReference>
<dbReference type="Gene3D" id="3.20.20.450">
    <property type="entry name" value="EAL domain"/>
    <property type="match status" value="1"/>
</dbReference>
<dbReference type="InterPro" id="IPR003660">
    <property type="entry name" value="HAMP_dom"/>
</dbReference>
<sequence>MNPTAARRTWGWFARERRPGRPLKLWHRIAYGFASLLVLMAVLLVVAVLQFRTLAHHSDRMLKVDFQRMLRVQSVYQHAQGHGAAMARLLTSPRADREPVYVLADAEYLQIDRTLAQLQQGVGDLESLPFLAEVGLRRQEYRTIFIDVVSSIEADEVPQASRLFNGPGLAALNRLLAASEALLAHERLALERRQSAVSERIARSEWGLATLALAALVASAVMAWRITTSIAKPLARIESAASLIEQGQYTSRVEVRGGAEITRVADAINRMAKAVAVRERAIERLAYTDRLTNLPNRNGLMRLADAGTWPRPSVIHIDLARLRSINEVLGFDAGDDVLMHLAARLRSQAQLEGFTLARLEGGVFVCISPSRSRQSVEELRARLDAVLSGSMVCALQTIDVRLVYGLSARDTDGPVTLDLLLREAEQAAAEAKRQQQVWRWHAAGDVSARARQLGLLSGLESAADSAQLEMWLQPKLELASGQMRSVEALVRWRHPDWGYVAPSEFIPFAEQTGHIGIVTHAMLEQALSTLGRWKLTHPLLSIAVNVSTLDIRDTALPTRIAGMAARHGAPLDMLKLEITESGLMSHADAVMPVLRALCELGVKLSIDDFGTGYSSLSYLHRLPVSELKIDRSFVTQADGAPEAAALLGTIIELGHSLQLRVVAEGVERPEEHSLLQRLRCDEIQGYLIAKPMPLVDFERRLAAM</sequence>
<dbReference type="PROSITE" id="PS50887">
    <property type="entry name" value="GGDEF"/>
    <property type="match status" value="1"/>
</dbReference>
<dbReference type="PANTHER" id="PTHR33121:SF19">
    <property type="entry name" value="CYCLIC DI-GMP PHOSPHODIESTERASE PA2567"/>
    <property type="match status" value="1"/>
</dbReference>
<feature type="domain" description="HAMP" evidence="3">
    <location>
        <begin position="228"/>
        <end position="280"/>
    </location>
</feature>